<reference evidence="3 4" key="1">
    <citation type="submission" date="2019-05" db="EMBL/GenBank/DDBJ databases">
        <authorList>
            <person name="Narsing Rao M.P."/>
            <person name="Li W.J."/>
        </authorList>
    </citation>
    <scope>NUCLEOTIDE SEQUENCE [LARGE SCALE GENOMIC DNA]</scope>
    <source>
        <strain evidence="3 4">SYSU_K30003</strain>
    </source>
</reference>
<feature type="domain" description="BIG2" evidence="2">
    <location>
        <begin position="463"/>
        <end position="545"/>
    </location>
</feature>
<dbReference type="InterPro" id="IPR003343">
    <property type="entry name" value="Big_2"/>
</dbReference>
<dbReference type="AlphaFoldDB" id="A0A5R9FZI3"/>
<dbReference type="Pfam" id="PF02368">
    <property type="entry name" value="Big_2"/>
    <property type="match status" value="1"/>
</dbReference>
<feature type="domain" description="BIG2" evidence="2">
    <location>
        <begin position="122"/>
        <end position="204"/>
    </location>
</feature>
<feature type="domain" description="BIG2" evidence="2">
    <location>
        <begin position="380"/>
        <end position="461"/>
    </location>
</feature>
<dbReference type="SUPFAM" id="SSF49373">
    <property type="entry name" value="Invasin/intimin cell-adhesion fragments"/>
    <property type="match status" value="5"/>
</dbReference>
<accession>A0A5R9FZI3</accession>
<protein>
    <recommendedName>
        <fullName evidence="2">BIG2 domain-containing protein</fullName>
    </recommendedName>
</protein>
<dbReference type="RefSeq" id="WP_138197195.1">
    <property type="nucleotide sequence ID" value="NZ_VCIW01000021.1"/>
</dbReference>
<evidence type="ECO:0000259" key="2">
    <source>
        <dbReference type="SMART" id="SM00635"/>
    </source>
</evidence>
<feature type="signal peptide" evidence="1">
    <location>
        <begin position="1"/>
        <end position="32"/>
    </location>
</feature>
<keyword evidence="1" id="KW-0732">Signal</keyword>
<sequence length="716" mass="75293">MPFVPARRSNLFIALLLLITLVSGVLAPPANAAEVVTALEIENDDEVHLYVDHDTAQLKALATLEGVATKKDVTATAVWATTSATIVKVDKGKLTPVGAGSAKVTAKYEGKTVAVNVKVDFLYDAVRLSADGTVAVELQDQPLSLTASAVESDGTLFDVTTAAVWSSSDQAVATVDDGKVQLLKKGTTTITAKYKGRSDSVTYTVASPYKALNLEYDGEYEFTVGQAPAQLDAIATLTNDLSERVNDKAVWSSSNSAVVSVDDGKLTFKGAGVAEIQASRYGLTAKVNVVVRLPYQALMLTPSKPVHMFLSDEPVQVEAHVANDFDTKLEVTGEAEWTTSNPLVVSVDDGRLKPRGAGAAEVVATYKGLQKKIDVTVMPVVNGLHLDETEMTLFKGEVAALPDVYGEDLNGTEYSFADIAEWTSSDEAVVVVENGKLKAKKPGVATVSMTIRGETDALEVTVREKALALLPQTSAYSLVRGETTSLPKVTALLEDGTELDISGAIEWTTSSPNLLVAGTTMKALLNSKVTLTGSYLNKKVTIPVTIEDKMTNVVVEPTAVTLNPKRSQTIKVTGKDSTGKTVTLTRSIVWTSSNPAAATVSGSTVRGVAEGAATLTATYQGQSLAVSVAVEPRLEKVVLSEKSAKLAVGGSTTFALTAYYDNGATKDVTHLATWTSSNVSVASVASGKATGLKKGSVSVKAKFDNKTATARVTVSQ</sequence>
<comment type="caution">
    <text evidence="3">The sequence shown here is derived from an EMBL/GenBank/DDBJ whole genome shotgun (WGS) entry which is preliminary data.</text>
</comment>
<evidence type="ECO:0000313" key="3">
    <source>
        <dbReference type="EMBL" id="TLS49477.1"/>
    </source>
</evidence>
<organism evidence="3 4">
    <name type="scientific">Paenibacillus antri</name>
    <dbReference type="NCBI Taxonomy" id="2582848"/>
    <lineage>
        <taxon>Bacteria</taxon>
        <taxon>Bacillati</taxon>
        <taxon>Bacillota</taxon>
        <taxon>Bacilli</taxon>
        <taxon>Bacillales</taxon>
        <taxon>Paenibacillaceae</taxon>
        <taxon>Paenibacillus</taxon>
    </lineage>
</organism>
<dbReference type="Gene3D" id="2.60.40.1080">
    <property type="match status" value="7"/>
</dbReference>
<feature type="chain" id="PRO_5024409716" description="BIG2 domain-containing protein" evidence="1">
    <location>
        <begin position="33"/>
        <end position="716"/>
    </location>
</feature>
<dbReference type="Proteomes" id="UP000309676">
    <property type="component" value="Unassembled WGS sequence"/>
</dbReference>
<feature type="domain" description="BIG2" evidence="2">
    <location>
        <begin position="633"/>
        <end position="713"/>
    </location>
</feature>
<feature type="domain" description="BIG2" evidence="2">
    <location>
        <begin position="208"/>
        <end position="290"/>
    </location>
</feature>
<dbReference type="OrthoDB" id="503324at2"/>
<dbReference type="EMBL" id="VCIW01000021">
    <property type="protein sequence ID" value="TLS49477.1"/>
    <property type="molecule type" value="Genomic_DNA"/>
</dbReference>
<proteinExistence type="predicted"/>
<feature type="domain" description="BIG2" evidence="2">
    <location>
        <begin position="294"/>
        <end position="376"/>
    </location>
</feature>
<evidence type="ECO:0000313" key="4">
    <source>
        <dbReference type="Proteomes" id="UP000309676"/>
    </source>
</evidence>
<feature type="domain" description="BIG2" evidence="2">
    <location>
        <begin position="549"/>
        <end position="629"/>
    </location>
</feature>
<keyword evidence="4" id="KW-1185">Reference proteome</keyword>
<dbReference type="InterPro" id="IPR008964">
    <property type="entry name" value="Invasin/intimin_cell_adhesion"/>
</dbReference>
<evidence type="ECO:0000256" key="1">
    <source>
        <dbReference type="SAM" id="SignalP"/>
    </source>
</evidence>
<feature type="domain" description="BIG2" evidence="2">
    <location>
        <begin position="35"/>
        <end position="118"/>
    </location>
</feature>
<gene>
    <name evidence="3" type="ORF">FE782_25525</name>
</gene>
<dbReference type="SMART" id="SM00635">
    <property type="entry name" value="BID_2"/>
    <property type="match status" value="8"/>
</dbReference>
<name>A0A5R9FZI3_9BACL</name>